<sequence length="38" mass="4017">LSEHGLVINPSNCQFGLSSTKFLGHPVSPQSVVPLPTK</sequence>
<dbReference type="EMBL" id="HAEH01010897">
    <property type="protein sequence ID" value="SBR90883.1"/>
    <property type="molecule type" value="Transcribed_RNA"/>
</dbReference>
<feature type="non-terminal residue" evidence="1">
    <location>
        <position position="38"/>
    </location>
</feature>
<reference evidence="1" key="2">
    <citation type="submission" date="2016-06" db="EMBL/GenBank/DDBJ databases">
        <title>The genome of a short-lived fish provides insights into sex chromosome evolution and the genetic control of aging.</title>
        <authorList>
            <person name="Reichwald K."/>
            <person name="Felder M."/>
            <person name="Petzold A."/>
            <person name="Koch P."/>
            <person name="Groth M."/>
            <person name="Platzer M."/>
        </authorList>
    </citation>
    <scope>NUCLEOTIDE SEQUENCE</scope>
    <source>
        <tissue evidence="1">Brain</tissue>
    </source>
</reference>
<dbReference type="SUPFAM" id="SSF56672">
    <property type="entry name" value="DNA/RNA polymerases"/>
    <property type="match status" value="1"/>
</dbReference>
<dbReference type="InterPro" id="IPR043502">
    <property type="entry name" value="DNA/RNA_pol_sf"/>
</dbReference>
<accession>A0A1A8QBZ3</accession>
<reference evidence="1" key="1">
    <citation type="submission" date="2016-05" db="EMBL/GenBank/DDBJ databases">
        <authorList>
            <person name="Lavstsen T."/>
            <person name="Jespersen J.S."/>
        </authorList>
    </citation>
    <scope>NUCLEOTIDE SEQUENCE</scope>
    <source>
        <tissue evidence="1">Brain</tissue>
    </source>
</reference>
<gene>
    <name evidence="1" type="primary">GIN1</name>
</gene>
<dbReference type="InterPro" id="IPR043128">
    <property type="entry name" value="Rev_trsase/Diguanyl_cyclase"/>
</dbReference>
<protein>
    <submittedName>
        <fullName evidence="1">Gypsy retrotransposon integrase 1</fullName>
    </submittedName>
</protein>
<organism evidence="1">
    <name type="scientific">Nothobranchius rachovii</name>
    <name type="common">bluefin notho</name>
    <dbReference type="NCBI Taxonomy" id="451742"/>
    <lineage>
        <taxon>Eukaryota</taxon>
        <taxon>Metazoa</taxon>
        <taxon>Chordata</taxon>
        <taxon>Craniata</taxon>
        <taxon>Vertebrata</taxon>
        <taxon>Euteleostomi</taxon>
        <taxon>Actinopterygii</taxon>
        <taxon>Neopterygii</taxon>
        <taxon>Teleostei</taxon>
        <taxon>Neoteleostei</taxon>
        <taxon>Acanthomorphata</taxon>
        <taxon>Ovalentaria</taxon>
        <taxon>Atherinomorphae</taxon>
        <taxon>Cyprinodontiformes</taxon>
        <taxon>Nothobranchiidae</taxon>
        <taxon>Nothobranchius</taxon>
    </lineage>
</organism>
<feature type="non-terminal residue" evidence="1">
    <location>
        <position position="1"/>
    </location>
</feature>
<evidence type="ECO:0000313" key="1">
    <source>
        <dbReference type="EMBL" id="SBR90883.1"/>
    </source>
</evidence>
<proteinExistence type="predicted"/>
<dbReference type="Gene3D" id="3.30.70.270">
    <property type="match status" value="1"/>
</dbReference>
<dbReference type="AlphaFoldDB" id="A0A1A8QBZ3"/>
<name>A0A1A8QBZ3_9TELE</name>